<dbReference type="Proteomes" id="UP000789901">
    <property type="component" value="Unassembled WGS sequence"/>
</dbReference>
<comment type="caution">
    <text evidence="2">The sequence shown here is derived from an EMBL/GenBank/DDBJ whole genome shotgun (WGS) entry which is preliminary data.</text>
</comment>
<gene>
    <name evidence="2" type="ORF">GMARGA_LOCUS21490</name>
</gene>
<evidence type="ECO:0000313" key="2">
    <source>
        <dbReference type="EMBL" id="CAG8792664.1"/>
    </source>
</evidence>
<evidence type="ECO:0000256" key="1">
    <source>
        <dbReference type="SAM" id="MobiDB-lite"/>
    </source>
</evidence>
<feature type="region of interest" description="Disordered" evidence="1">
    <location>
        <begin position="1"/>
        <end position="61"/>
    </location>
</feature>
<reference evidence="2 3" key="1">
    <citation type="submission" date="2021-06" db="EMBL/GenBank/DDBJ databases">
        <authorList>
            <person name="Kallberg Y."/>
            <person name="Tangrot J."/>
            <person name="Rosling A."/>
        </authorList>
    </citation>
    <scope>NUCLEOTIDE SEQUENCE [LARGE SCALE GENOMIC DNA]</scope>
    <source>
        <strain evidence="2 3">120-4 pot B 10/14</strain>
    </source>
</reference>
<accession>A0ABN7VQS3</accession>
<dbReference type="EMBL" id="CAJVQB010019893">
    <property type="protein sequence ID" value="CAG8792664.1"/>
    <property type="molecule type" value="Genomic_DNA"/>
</dbReference>
<sequence length="133" mass="15470">NSSNSVKKLPENSSKSGEKNYKRKSPNPAKKLEAEPELEKLLENNSKPGEENYQRTDEETNGNLLEAEAKSSWFLTLENNSEESSLTFWSLSLIELPENYQRTAPKRRRTPKKFKAKKLINRFKRKKIPVFKN</sequence>
<feature type="compositionally biased region" description="Polar residues" evidence="1">
    <location>
        <begin position="1"/>
        <end position="15"/>
    </location>
</feature>
<name>A0ABN7VQS3_GIGMA</name>
<keyword evidence="3" id="KW-1185">Reference proteome</keyword>
<protein>
    <submittedName>
        <fullName evidence="2">9048_t:CDS:1</fullName>
    </submittedName>
</protein>
<evidence type="ECO:0000313" key="3">
    <source>
        <dbReference type="Proteomes" id="UP000789901"/>
    </source>
</evidence>
<organism evidence="2 3">
    <name type="scientific">Gigaspora margarita</name>
    <dbReference type="NCBI Taxonomy" id="4874"/>
    <lineage>
        <taxon>Eukaryota</taxon>
        <taxon>Fungi</taxon>
        <taxon>Fungi incertae sedis</taxon>
        <taxon>Mucoromycota</taxon>
        <taxon>Glomeromycotina</taxon>
        <taxon>Glomeromycetes</taxon>
        <taxon>Diversisporales</taxon>
        <taxon>Gigasporaceae</taxon>
        <taxon>Gigaspora</taxon>
    </lineage>
</organism>
<proteinExistence type="predicted"/>
<feature type="compositionally biased region" description="Basic and acidic residues" evidence="1">
    <location>
        <begin position="30"/>
        <end position="58"/>
    </location>
</feature>
<feature type="non-terminal residue" evidence="2">
    <location>
        <position position="1"/>
    </location>
</feature>